<evidence type="ECO:0000259" key="2">
    <source>
        <dbReference type="Pfam" id="PF13490"/>
    </source>
</evidence>
<proteinExistence type="predicted"/>
<keyword evidence="1" id="KW-0472">Membrane</keyword>
<protein>
    <recommendedName>
        <fullName evidence="6">Zinc-finger domain-containing protein</fullName>
    </recommendedName>
</protein>
<gene>
    <name evidence="4" type="ordered locus">Bcell_0458</name>
</gene>
<evidence type="ECO:0008006" key="6">
    <source>
        <dbReference type="Google" id="ProtNLM"/>
    </source>
</evidence>
<keyword evidence="1" id="KW-0812">Transmembrane</keyword>
<reference evidence="4" key="1">
    <citation type="submission" date="2010-12" db="EMBL/GenBank/DDBJ databases">
        <title>Complete sequence of Bacillus cellulosilyticus DSM 2522.</title>
        <authorList>
            <consortium name="US DOE Joint Genome Institute"/>
            <person name="Lucas S."/>
            <person name="Copeland A."/>
            <person name="Lapidus A."/>
            <person name="Cheng J.-F."/>
            <person name="Bruce D."/>
            <person name="Goodwin L."/>
            <person name="Pitluck S."/>
            <person name="Chertkov O."/>
            <person name="Detter J.C."/>
            <person name="Han C."/>
            <person name="Tapia R."/>
            <person name="Land M."/>
            <person name="Hauser L."/>
            <person name="Jeffries C."/>
            <person name="Kyrpides N."/>
            <person name="Ivanova N."/>
            <person name="Mikhailova N."/>
            <person name="Brumm P."/>
            <person name="Mead D."/>
            <person name="Woyke T."/>
        </authorList>
    </citation>
    <scope>NUCLEOTIDE SEQUENCE [LARGE SCALE GENOMIC DNA]</scope>
    <source>
        <strain evidence="4">DSM 2522</strain>
    </source>
</reference>
<organism evidence="4 5">
    <name type="scientific">Evansella cellulosilytica (strain ATCC 21833 / DSM 2522 / FERM P-1141 / JCM 9156 / N-4)</name>
    <name type="common">Bacillus cellulosilyticus</name>
    <dbReference type="NCBI Taxonomy" id="649639"/>
    <lineage>
        <taxon>Bacteria</taxon>
        <taxon>Bacillati</taxon>
        <taxon>Bacillota</taxon>
        <taxon>Bacilli</taxon>
        <taxon>Bacillales</taxon>
        <taxon>Bacillaceae</taxon>
        <taxon>Evansella</taxon>
    </lineage>
</organism>
<evidence type="ECO:0000256" key="1">
    <source>
        <dbReference type="SAM" id="Phobius"/>
    </source>
</evidence>
<dbReference type="Gene3D" id="2.60.40.1630">
    <property type="entry name" value="bacillus anthracis domain"/>
    <property type="match status" value="1"/>
</dbReference>
<feature type="domain" description="DUF4179" evidence="3">
    <location>
        <begin position="83"/>
        <end position="167"/>
    </location>
</feature>
<feature type="domain" description="Putative zinc-finger" evidence="2">
    <location>
        <begin position="3"/>
        <end position="37"/>
    </location>
</feature>
<keyword evidence="1" id="KW-1133">Transmembrane helix</keyword>
<dbReference type="HOGENOM" id="CLU_515499_0_0_9"/>
<dbReference type="InterPro" id="IPR027383">
    <property type="entry name" value="Znf_put"/>
</dbReference>
<dbReference type="OrthoDB" id="2937128at2"/>
<evidence type="ECO:0000313" key="5">
    <source>
        <dbReference type="Proteomes" id="UP000001401"/>
    </source>
</evidence>
<accession>E6TWQ7</accession>
<dbReference type="eggNOG" id="COG1595">
    <property type="taxonomic scope" value="Bacteria"/>
</dbReference>
<dbReference type="Proteomes" id="UP000001401">
    <property type="component" value="Chromosome"/>
</dbReference>
<dbReference type="KEGG" id="bco:Bcell_0458"/>
<dbReference type="InterPro" id="IPR025436">
    <property type="entry name" value="DUF4179"/>
</dbReference>
<dbReference type="EMBL" id="CP002394">
    <property type="protein sequence ID" value="ADU28740.1"/>
    <property type="molecule type" value="Genomic_DNA"/>
</dbReference>
<evidence type="ECO:0000259" key="3">
    <source>
        <dbReference type="Pfam" id="PF13786"/>
    </source>
</evidence>
<dbReference type="RefSeq" id="WP_013487081.1">
    <property type="nucleotide sequence ID" value="NC_014829.1"/>
</dbReference>
<evidence type="ECO:0000313" key="4">
    <source>
        <dbReference type="EMBL" id="ADU28740.1"/>
    </source>
</evidence>
<dbReference type="Pfam" id="PF13490">
    <property type="entry name" value="zf-HC2"/>
    <property type="match status" value="1"/>
</dbReference>
<dbReference type="AlphaFoldDB" id="E6TWQ7"/>
<dbReference type="STRING" id="649639.Bcell_0458"/>
<keyword evidence="5" id="KW-1185">Reference proteome</keyword>
<name>E6TWQ7_EVAC2</name>
<feature type="transmembrane region" description="Helical" evidence="1">
    <location>
        <begin position="86"/>
        <end position="105"/>
    </location>
</feature>
<dbReference type="Pfam" id="PF13786">
    <property type="entry name" value="DUF4179"/>
    <property type="match status" value="1"/>
</dbReference>
<sequence length="528" mass="61054">MTCKKVEDRLLDYLDGNLPSEQVSEIKNHVQTCSSCANELKKLVRAKKTIELESDKCKVPNNFFSNVEARVNDHVLAEGEQGKRNWGINIAIALIGFIVISSFFITEGIVDMSGWWDKDREYHHLERAIEEGYGEQLNISVQDNGIEVTITEIIADELQTVLYYEIRDVEEQNHLTPVYEKIVINNEKELWPESLSYYSGLEGFSAHAMNNTYYEDENFNRGKLTYIPLEVDSGKIEISISELTFVDGDETEWYNTPSSTDLRTVEGDWSFDVPVKKHGMREYDLGEESFALFNNEIILKSLSVAPSNTILQLEHKIDRTNDEKEMQYFSIEAIKVNGKRFERDKFSHMPMTMTSQGDVVIAFDTIYFEEITDVEIILDQVSFLVHENIEIPIDPQDPMVEYNYNGTNISIIDVIEDENYTTIVLEEETHSTRQHEILFIEGFDQFGNRNTISSSLPIIIDQDGNEYTSEYFFKMDELDGAKMFVKEYMLQFEKRDGVQPVINKLVINGHRETILVDEVWKVENLLLK</sequence>